<organism evidence="2 3">
    <name type="scientific">Paenibacillus donghaensis</name>
    <dbReference type="NCBI Taxonomy" id="414771"/>
    <lineage>
        <taxon>Bacteria</taxon>
        <taxon>Bacillati</taxon>
        <taxon>Bacillota</taxon>
        <taxon>Bacilli</taxon>
        <taxon>Bacillales</taxon>
        <taxon>Paenibacillaceae</taxon>
        <taxon>Paenibacillus</taxon>
    </lineage>
</organism>
<keyword evidence="1" id="KW-0812">Transmembrane</keyword>
<evidence type="ECO:0000256" key="1">
    <source>
        <dbReference type="SAM" id="Phobius"/>
    </source>
</evidence>
<feature type="transmembrane region" description="Helical" evidence="1">
    <location>
        <begin position="58"/>
        <end position="75"/>
    </location>
</feature>
<keyword evidence="3" id="KW-1185">Reference proteome</keyword>
<feature type="transmembrane region" description="Helical" evidence="1">
    <location>
        <begin position="184"/>
        <end position="201"/>
    </location>
</feature>
<dbReference type="Proteomes" id="UP000249890">
    <property type="component" value="Chromosome"/>
</dbReference>
<protein>
    <submittedName>
        <fullName evidence="2">Uncharacterized protein</fullName>
    </submittedName>
</protein>
<accession>A0A2Z2KU40</accession>
<feature type="transmembrane region" description="Helical" evidence="1">
    <location>
        <begin position="6"/>
        <end position="27"/>
    </location>
</feature>
<dbReference type="AlphaFoldDB" id="A0A2Z2KU40"/>
<feature type="transmembrane region" description="Helical" evidence="1">
    <location>
        <begin position="160"/>
        <end position="178"/>
    </location>
</feature>
<feature type="transmembrane region" description="Helical" evidence="1">
    <location>
        <begin position="128"/>
        <end position="148"/>
    </location>
</feature>
<dbReference type="OrthoDB" id="2678566at2"/>
<dbReference type="KEGG" id="pdh:B9T62_21640"/>
<feature type="transmembrane region" description="Helical" evidence="1">
    <location>
        <begin position="82"/>
        <end position="108"/>
    </location>
</feature>
<evidence type="ECO:0000313" key="3">
    <source>
        <dbReference type="Proteomes" id="UP000249890"/>
    </source>
</evidence>
<keyword evidence="1" id="KW-1133">Transmembrane helix</keyword>
<feature type="transmembrane region" description="Helical" evidence="1">
    <location>
        <begin position="34"/>
        <end position="52"/>
    </location>
</feature>
<dbReference type="RefSeq" id="WP_087917173.1">
    <property type="nucleotide sequence ID" value="NZ_CP021780.1"/>
</dbReference>
<evidence type="ECO:0000313" key="2">
    <source>
        <dbReference type="EMBL" id="ASA23178.1"/>
    </source>
</evidence>
<dbReference type="EMBL" id="CP021780">
    <property type="protein sequence ID" value="ASA23178.1"/>
    <property type="molecule type" value="Genomic_DNA"/>
</dbReference>
<proteinExistence type="predicted"/>
<reference evidence="2 3" key="1">
    <citation type="submission" date="2017-06" db="EMBL/GenBank/DDBJ databases">
        <title>Complete genome sequence of Paenibacillus donghaensis KCTC 13049T isolated from East Sea sediment, South Korea.</title>
        <authorList>
            <person name="Jung B.K."/>
            <person name="Hong S.-J."/>
            <person name="Shin J.-H."/>
        </authorList>
    </citation>
    <scope>NUCLEOTIDE SEQUENCE [LARGE SCALE GENOMIC DNA]</scope>
    <source>
        <strain evidence="2 3">KCTC 13049</strain>
    </source>
</reference>
<keyword evidence="1" id="KW-0472">Membrane</keyword>
<sequence>MSWEPAGFMLFSTIEGVGIFAMMMSFFRLKATDYLWQALFIILLMNLQSYVLRNELDLAYLVPIVNLFLFILLLTTVIRIPIIWSAIISITGYMAFTIIQVSLVLLVFGSIPQAQSSLIYEYSGQTMSGLMCILLAWFSYKFAIGFTFDFERLRLRWEGMFVIGLITLFMLLFSFLLYKDDMRLYIVFFPIALLFLLYYAVRKEKMND</sequence>
<name>A0A2Z2KU40_9BACL</name>
<gene>
    <name evidence="2" type="ORF">B9T62_21640</name>
</gene>